<sequence>MIPKKIHYCWFGMGEKPELAKKCIQSWKKYCPDYEIIEWNEDNFDIDQYPYLRWCYDNKKWAFLSDFARLLVVYQNGGIYFDTDVELIKTPDELLGCNAFFGFENDKNIATGLGFGAEARNKTIHAMMNQYIELPSDKEGNFPIIKCPELNTKALLPYGLKLNGKYQKLDGAEVFPYDYFNPYDDPTGKLNKTENTVSIHWYSKSWMDKKTILKSKITKPFHRILGVDCFKRLKK</sequence>
<dbReference type="EMBL" id="CYYM01000028">
    <property type="protein sequence ID" value="CUO71643.1"/>
    <property type="molecule type" value="Genomic_DNA"/>
</dbReference>
<dbReference type="GO" id="GO:0000030">
    <property type="term" value="F:mannosyltransferase activity"/>
    <property type="evidence" value="ECO:0007669"/>
    <property type="project" value="TreeGrafter"/>
</dbReference>
<keyword evidence="1 2" id="KW-0808">Transferase</keyword>
<dbReference type="GO" id="GO:0051999">
    <property type="term" value="P:mannosyl-inositol phosphorylceramide biosynthetic process"/>
    <property type="evidence" value="ECO:0007669"/>
    <property type="project" value="TreeGrafter"/>
</dbReference>
<evidence type="ECO:0000313" key="2">
    <source>
        <dbReference type="EMBL" id="CUO71643.1"/>
    </source>
</evidence>
<name>A0A174H9R6_9FIRM</name>
<organism evidence="2 3">
    <name type="scientific">Dorea longicatena</name>
    <dbReference type="NCBI Taxonomy" id="88431"/>
    <lineage>
        <taxon>Bacteria</taxon>
        <taxon>Bacillati</taxon>
        <taxon>Bacillota</taxon>
        <taxon>Clostridia</taxon>
        <taxon>Lachnospirales</taxon>
        <taxon>Lachnospiraceae</taxon>
        <taxon>Dorea</taxon>
    </lineage>
</organism>
<dbReference type="RefSeq" id="WP_055195800.1">
    <property type="nucleotide sequence ID" value="NZ_CYYM01000028.1"/>
</dbReference>
<dbReference type="InterPro" id="IPR051706">
    <property type="entry name" value="Glycosyltransferase_domain"/>
</dbReference>
<evidence type="ECO:0000313" key="3">
    <source>
        <dbReference type="Proteomes" id="UP000095380"/>
    </source>
</evidence>
<dbReference type="InterPro" id="IPR029044">
    <property type="entry name" value="Nucleotide-diphossugar_trans"/>
</dbReference>
<keyword evidence="2" id="KW-0328">Glycosyltransferase</keyword>
<dbReference type="PANTHER" id="PTHR32385">
    <property type="entry name" value="MANNOSYL PHOSPHORYLINOSITOL CERAMIDE SYNTHASE"/>
    <property type="match status" value="1"/>
</dbReference>
<dbReference type="SUPFAM" id="SSF53448">
    <property type="entry name" value="Nucleotide-diphospho-sugar transferases"/>
    <property type="match status" value="1"/>
</dbReference>
<reference evidence="2 3" key="1">
    <citation type="submission" date="2015-09" db="EMBL/GenBank/DDBJ databases">
        <authorList>
            <consortium name="Pathogen Informatics"/>
        </authorList>
    </citation>
    <scope>NUCLEOTIDE SEQUENCE [LARGE SCALE GENOMIC DNA]</scope>
    <source>
        <strain evidence="2 3">2789STDY5608851</strain>
    </source>
</reference>
<dbReference type="Pfam" id="PF04488">
    <property type="entry name" value="Gly_transf_sug"/>
    <property type="match status" value="1"/>
</dbReference>
<gene>
    <name evidence="2" type="ORF">ERS852408_02794</name>
</gene>
<proteinExistence type="predicted"/>
<accession>A0A174H9R6</accession>
<dbReference type="Proteomes" id="UP000095380">
    <property type="component" value="Unassembled WGS sequence"/>
</dbReference>
<dbReference type="Gene3D" id="3.90.550.20">
    <property type="match status" value="1"/>
</dbReference>
<protein>
    <submittedName>
        <fullName evidence="2">Mannosyltransferase OCH1 and related enzymes</fullName>
    </submittedName>
</protein>
<dbReference type="InterPro" id="IPR007577">
    <property type="entry name" value="GlycoTrfase_DXD_sugar-bd_CS"/>
</dbReference>
<evidence type="ECO:0000256" key="1">
    <source>
        <dbReference type="ARBA" id="ARBA00022679"/>
    </source>
</evidence>
<dbReference type="PANTHER" id="PTHR32385:SF15">
    <property type="entry name" value="INOSITOL PHOSPHOCERAMIDE MANNOSYLTRANSFERASE 1"/>
    <property type="match status" value="1"/>
</dbReference>
<dbReference type="GO" id="GO:0016020">
    <property type="term" value="C:membrane"/>
    <property type="evidence" value="ECO:0007669"/>
    <property type="project" value="GOC"/>
</dbReference>
<dbReference type="AlphaFoldDB" id="A0A174H9R6"/>